<feature type="compositionally biased region" description="Pro residues" evidence="6">
    <location>
        <begin position="1207"/>
        <end position="1216"/>
    </location>
</feature>
<evidence type="ECO:0000256" key="4">
    <source>
        <dbReference type="PROSITE-ProRule" id="PRU00125"/>
    </source>
</evidence>
<dbReference type="PROSITE" id="PS00478">
    <property type="entry name" value="LIM_DOMAIN_1"/>
    <property type="match status" value="1"/>
</dbReference>
<organism evidence="8">
    <name type="scientific">Rhodnius neglectus</name>
    <dbReference type="NCBI Taxonomy" id="72488"/>
    <lineage>
        <taxon>Eukaryota</taxon>
        <taxon>Metazoa</taxon>
        <taxon>Ecdysozoa</taxon>
        <taxon>Arthropoda</taxon>
        <taxon>Hexapoda</taxon>
        <taxon>Insecta</taxon>
        <taxon>Pterygota</taxon>
        <taxon>Neoptera</taxon>
        <taxon>Paraneoptera</taxon>
        <taxon>Hemiptera</taxon>
        <taxon>Heteroptera</taxon>
        <taxon>Panheteroptera</taxon>
        <taxon>Cimicomorpha</taxon>
        <taxon>Reduviidae</taxon>
        <taxon>Triatominae</taxon>
        <taxon>Rhodnius</taxon>
    </lineage>
</organism>
<dbReference type="GO" id="GO:0001725">
    <property type="term" value="C:stress fiber"/>
    <property type="evidence" value="ECO:0007669"/>
    <property type="project" value="TreeGrafter"/>
</dbReference>
<dbReference type="PROSITE" id="PS50023">
    <property type="entry name" value="LIM_DOMAIN_2"/>
    <property type="match status" value="1"/>
</dbReference>
<dbReference type="Gene3D" id="2.10.110.10">
    <property type="entry name" value="Cysteine Rich Protein"/>
    <property type="match status" value="1"/>
</dbReference>
<evidence type="ECO:0000259" key="7">
    <source>
        <dbReference type="PROSITE" id="PS50023"/>
    </source>
</evidence>
<evidence type="ECO:0000256" key="5">
    <source>
        <dbReference type="SAM" id="Coils"/>
    </source>
</evidence>
<dbReference type="EMBL" id="GDKW01000224">
    <property type="protein sequence ID" value="JAI56371.1"/>
    <property type="molecule type" value="mRNA"/>
</dbReference>
<feature type="coiled-coil region" evidence="5">
    <location>
        <begin position="62"/>
        <end position="99"/>
    </location>
</feature>
<proteinExistence type="evidence at transcript level"/>
<sequence length="1484" mass="170236">ERRHSTTSDSSTDSRQAKWKQLPRHSICDGLEGAPGRAAKATSPKVAVNPLQFVKVGPCDLYRSAQEQLKKVEEIKKAKKEQKDDIEDWQSNLDNWKCSRRKRQEHIIERVVEVKKFEIEEQERNRRRSKTFNEMLLERNTRGRKTSLPVYHNDEADDLSDLGIGCKNSDSDEMPTVDNNVAVYGDEEKYQFPVKSYAENNSECSDSSVTPQEEYTYERAIQSYVNYTETRVKSRSLKELNDMKSDKNVKASPPVPLKPAHISLNKGDAFLNNIDHQSNTKGEMNAAPKKLVVPKVDVNRRRELFEKIQENDEITKSQKTLHEVPTTRTIKERLHSLERQESVDSPKENKNNLIGSDKLVKERLQTIQTMAYKQPVNKKFNEPISSLSLKDRLSNFVKPEHNSSKKQPVIESSVSIKERLNNLQTSINKEPIRTVVSNPAPNFNEKLATFKEGSSKSELYDAHRKNNYERSYSPSSDVCNSRRHFRHRSLDSLDVDHDSIANVSFERVQSLEDLDYCRNYPPSTFSGDTDREDSGIHTADVSSSVSQADDYDLHLVTNTLEDIKINHHTNSVDDNKHKLSDCSAYRCDDFPKTDSNVSAQYTPSLDTKLQHLVEDISSFNANKSLTSETTYISQALPSIPESSSELTLNAVILIDCANVNSLPETCQLDGINLDSSDCSLKDDVEQKTENMDKYLEHSNLTEVIVNKLDEAAFHNNSLPAFQQNCKNNCQDLNCMENDYIQEAGNNAINTFLDLNNPNHSVNDLLNSDVPTSVNTSEKYDETKNEVCKSSDIDELNNIVNPNNIVSLNQDFITNEKLQEELQNEHPIIIEEKHVEEKDLITEHELKSNLNTQENHLVEQLDSGEFMSSGCMSAEDQQMDGILINMDTKVENNCLFSLSPAVLEPPKEKPPPPPVENSDEENETKPTKKTSLWRADSTKRIKKEIRQKRSSFLGIEGSSDDSYLEPELELIKPPDMSALLAEERRMERQLYRQSVCSESDSNQESRDSGVELDHKHQDVWSHSRNDSETYGNQSTTSDEDEIMKKEREIIETLEKEEKIRKQDLGEKLAMRLRELEAKKERIEWEQLNKENARTHHTSNIYPEEKIHIAQEPSLSEDRMRFDTNFHHGNNVIKTDWYDQRSSLQDITQKEEADINGGVFHDEQQYRLECRKSLQDLSRVISGNNHMQKSKQNLYHRRSMPNLQENTPRRPPPPPPVLPASQLGHPNINNLSNHNCSQQMTKQTLHALSAAPRSRLISNETWQAKRKQRPDNYNYQHWLIQEAEHRRITEQQQRQTVTARRPIPSQHAYITPTNQLSNQQQYSNQWTKNPSQSPLYNTSWSNQNSNQRNRRQQKSNGKPLPDSIIQTLTQRVQHKMNPDSNNNRRRKDIKGSEMPHPPLQTDSAKDKMLSVSGKKRCSHCGEELGRGAAMIIESLQLFYHIDCFKCCVCCLQLGDGLMGTDVRVRNNKLHCHNCYSSDDGAKFSCV</sequence>
<dbReference type="Pfam" id="PF15949">
    <property type="entry name" value="DUF4757"/>
    <property type="match status" value="1"/>
</dbReference>
<dbReference type="PANTHER" id="PTHR15551">
    <property type="entry name" value="LIM DOMAIN ONLY 7"/>
    <property type="match status" value="1"/>
</dbReference>
<dbReference type="InterPro" id="IPR001781">
    <property type="entry name" value="Znf_LIM"/>
</dbReference>
<dbReference type="CDD" id="cd08368">
    <property type="entry name" value="LIM"/>
    <property type="match status" value="1"/>
</dbReference>
<keyword evidence="5" id="KW-0175">Coiled coil</keyword>
<feature type="region of interest" description="Disordered" evidence="6">
    <location>
        <begin position="1"/>
        <end position="43"/>
    </location>
</feature>
<evidence type="ECO:0000256" key="1">
    <source>
        <dbReference type="ARBA" id="ARBA00022723"/>
    </source>
</evidence>
<dbReference type="PANTHER" id="PTHR15551:SF3">
    <property type="entry name" value="LIM AND CALPONIN HOMOLOGY DOMAINS-CONTAINING PROTEIN 1"/>
    <property type="match status" value="1"/>
</dbReference>
<accession>A0A0P4W0H9</accession>
<dbReference type="InterPro" id="IPR031865">
    <property type="entry name" value="DUF4757"/>
</dbReference>
<protein>
    <submittedName>
        <fullName evidence="8">Putative calponin similarity domain-containing protein ddb g0272472-like isoform x9</fullName>
    </submittedName>
</protein>
<dbReference type="GO" id="GO:0032034">
    <property type="term" value="F:myosin II head/neck binding"/>
    <property type="evidence" value="ECO:0007669"/>
    <property type="project" value="TreeGrafter"/>
</dbReference>
<dbReference type="GO" id="GO:0051893">
    <property type="term" value="P:regulation of focal adhesion assembly"/>
    <property type="evidence" value="ECO:0007669"/>
    <property type="project" value="TreeGrafter"/>
</dbReference>
<feature type="compositionally biased region" description="Low complexity" evidence="6">
    <location>
        <begin position="1312"/>
        <end position="1323"/>
    </location>
</feature>
<feature type="domain" description="LIM zinc-binding" evidence="7">
    <location>
        <begin position="1413"/>
        <end position="1479"/>
    </location>
</feature>
<dbReference type="GO" id="GO:0051496">
    <property type="term" value="P:positive regulation of stress fiber assembly"/>
    <property type="evidence" value="ECO:0007669"/>
    <property type="project" value="TreeGrafter"/>
</dbReference>
<evidence type="ECO:0000256" key="2">
    <source>
        <dbReference type="ARBA" id="ARBA00022833"/>
    </source>
</evidence>
<feature type="coiled-coil region" evidence="5">
    <location>
        <begin position="1064"/>
        <end position="1091"/>
    </location>
</feature>
<dbReference type="GO" id="GO:0046872">
    <property type="term" value="F:metal ion binding"/>
    <property type="evidence" value="ECO:0007669"/>
    <property type="project" value="UniProtKB-KW"/>
</dbReference>
<feature type="region of interest" description="Disordered" evidence="6">
    <location>
        <begin position="1308"/>
        <end position="1406"/>
    </location>
</feature>
<reference evidence="8" key="1">
    <citation type="journal article" date="2016" name="PLoS Negl. Trop. Dis.">
        <title>A Deep Insight into the Sialome of Rhodnius neglectus, a Vector of Chagas Disease.</title>
        <authorList>
            <person name="Santiago P.B."/>
            <person name="Assumpcao T.C."/>
            <person name="Araujo C.N."/>
            <person name="Bastos I.M."/>
            <person name="Neves D."/>
            <person name="Silva I.G."/>
            <person name="Charneau S."/>
            <person name="Queiroz R.M."/>
            <person name="Raiol T."/>
            <person name="Oliveira J.V."/>
            <person name="Sousa M.V."/>
            <person name="Calvo E."/>
            <person name="Ribeiro J.M."/>
            <person name="Santana J.M."/>
        </authorList>
    </citation>
    <scope>NUCLEOTIDE SEQUENCE</scope>
    <source>
        <tissue evidence="8">Salivary glands</tissue>
    </source>
</reference>
<keyword evidence="2 4" id="KW-0862">Zinc</keyword>
<feature type="region of interest" description="Disordered" evidence="6">
    <location>
        <begin position="900"/>
        <end position="933"/>
    </location>
</feature>
<dbReference type="Pfam" id="PF00412">
    <property type="entry name" value="LIM"/>
    <property type="match status" value="1"/>
</dbReference>
<keyword evidence="3 4" id="KW-0440">LIM domain</keyword>
<dbReference type="SMART" id="SM00132">
    <property type="entry name" value="LIM"/>
    <property type="match status" value="1"/>
</dbReference>
<feature type="region of interest" description="Disordered" evidence="6">
    <location>
        <begin position="990"/>
        <end position="1039"/>
    </location>
</feature>
<feature type="region of interest" description="Disordered" evidence="6">
    <location>
        <begin position="1200"/>
        <end position="1232"/>
    </location>
</feature>
<feature type="compositionally biased region" description="Polar residues" evidence="6">
    <location>
        <begin position="990"/>
        <end position="1001"/>
    </location>
</feature>
<feature type="non-terminal residue" evidence="8">
    <location>
        <position position="1"/>
    </location>
</feature>
<evidence type="ECO:0000313" key="8">
    <source>
        <dbReference type="EMBL" id="JAI56371.1"/>
    </source>
</evidence>
<evidence type="ECO:0000256" key="6">
    <source>
        <dbReference type="SAM" id="MobiDB-lite"/>
    </source>
</evidence>
<keyword evidence="1 4" id="KW-0479">Metal-binding</keyword>
<name>A0A0P4W0H9_9HEMI</name>
<evidence type="ECO:0000256" key="3">
    <source>
        <dbReference type="ARBA" id="ARBA00023038"/>
    </source>
</evidence>
<feature type="compositionally biased region" description="Polar residues" evidence="6">
    <location>
        <begin position="1324"/>
        <end position="1338"/>
    </location>
</feature>
<feature type="compositionally biased region" description="Basic and acidic residues" evidence="6">
    <location>
        <begin position="1002"/>
        <end position="1026"/>
    </location>
</feature>